<dbReference type="Proteomes" id="UP000050525">
    <property type="component" value="Unassembled WGS sequence"/>
</dbReference>
<dbReference type="AlphaFoldDB" id="A0A151NID7"/>
<sequence length="134" mass="15417">MLKEMRRAQSHKLMVFPRELREQESWHSIPSAGILLLKTMTSIREKPDALMKEAGEGHLVVHVPQDYVSGAFVPEPELLLHCQKSERMTIWVCSFFPSTQSSQGMKQWNKALAHKIKPWAQIFKEVSLSQQCNS</sequence>
<accession>A0A151NID7</accession>
<reference evidence="1 2" key="1">
    <citation type="journal article" date="2012" name="Genome Biol.">
        <title>Sequencing three crocodilian genomes to illuminate the evolution of archosaurs and amniotes.</title>
        <authorList>
            <person name="St John J.A."/>
            <person name="Braun E.L."/>
            <person name="Isberg S.R."/>
            <person name="Miles L.G."/>
            <person name="Chong A.Y."/>
            <person name="Gongora J."/>
            <person name="Dalzell P."/>
            <person name="Moran C."/>
            <person name="Bed'hom B."/>
            <person name="Abzhanov A."/>
            <person name="Burgess S.C."/>
            <person name="Cooksey A.M."/>
            <person name="Castoe T.A."/>
            <person name="Crawford N.G."/>
            <person name="Densmore L.D."/>
            <person name="Drew J.C."/>
            <person name="Edwards S.V."/>
            <person name="Faircloth B.C."/>
            <person name="Fujita M.K."/>
            <person name="Greenwold M.J."/>
            <person name="Hoffmann F.G."/>
            <person name="Howard J.M."/>
            <person name="Iguchi T."/>
            <person name="Janes D.E."/>
            <person name="Khan S.Y."/>
            <person name="Kohno S."/>
            <person name="de Koning A.J."/>
            <person name="Lance S.L."/>
            <person name="McCarthy F.M."/>
            <person name="McCormack J.E."/>
            <person name="Merchant M.E."/>
            <person name="Peterson D.G."/>
            <person name="Pollock D.D."/>
            <person name="Pourmand N."/>
            <person name="Raney B.J."/>
            <person name="Roessler K.A."/>
            <person name="Sanford J.R."/>
            <person name="Sawyer R.H."/>
            <person name="Schmidt C.J."/>
            <person name="Triplett E.W."/>
            <person name="Tuberville T.D."/>
            <person name="Venegas-Anaya M."/>
            <person name="Howard J.T."/>
            <person name="Jarvis E.D."/>
            <person name="Guillette L.J.Jr."/>
            <person name="Glenn T.C."/>
            <person name="Green R.E."/>
            <person name="Ray D.A."/>
        </authorList>
    </citation>
    <scope>NUCLEOTIDE SEQUENCE [LARGE SCALE GENOMIC DNA]</scope>
    <source>
        <strain evidence="1">KSC_2009_1</strain>
    </source>
</reference>
<evidence type="ECO:0000313" key="1">
    <source>
        <dbReference type="EMBL" id="KYO36544.1"/>
    </source>
</evidence>
<comment type="caution">
    <text evidence="1">The sequence shown here is derived from an EMBL/GenBank/DDBJ whole genome shotgun (WGS) entry which is preliminary data.</text>
</comment>
<keyword evidence="2" id="KW-1185">Reference proteome</keyword>
<gene>
    <name evidence="1" type="ORF">Y1Q_0024258</name>
</gene>
<protein>
    <submittedName>
        <fullName evidence="1">Uncharacterized protein</fullName>
    </submittedName>
</protein>
<evidence type="ECO:0000313" key="2">
    <source>
        <dbReference type="Proteomes" id="UP000050525"/>
    </source>
</evidence>
<dbReference type="EMBL" id="AKHW03002956">
    <property type="protein sequence ID" value="KYO36544.1"/>
    <property type="molecule type" value="Genomic_DNA"/>
</dbReference>
<name>A0A151NID7_ALLMI</name>
<organism evidence="1 2">
    <name type="scientific">Alligator mississippiensis</name>
    <name type="common">American alligator</name>
    <dbReference type="NCBI Taxonomy" id="8496"/>
    <lineage>
        <taxon>Eukaryota</taxon>
        <taxon>Metazoa</taxon>
        <taxon>Chordata</taxon>
        <taxon>Craniata</taxon>
        <taxon>Vertebrata</taxon>
        <taxon>Euteleostomi</taxon>
        <taxon>Archelosauria</taxon>
        <taxon>Archosauria</taxon>
        <taxon>Crocodylia</taxon>
        <taxon>Alligatoridae</taxon>
        <taxon>Alligatorinae</taxon>
        <taxon>Alligator</taxon>
    </lineage>
</organism>
<proteinExistence type="predicted"/>